<feature type="transmembrane region" description="Helical" evidence="9">
    <location>
        <begin position="143"/>
        <end position="164"/>
    </location>
</feature>
<evidence type="ECO:0000256" key="5">
    <source>
        <dbReference type="ARBA" id="ARBA00022692"/>
    </source>
</evidence>
<feature type="transmembrane region" description="Helical" evidence="9">
    <location>
        <begin position="73"/>
        <end position="93"/>
    </location>
</feature>
<feature type="transmembrane region" description="Helical" evidence="9">
    <location>
        <begin position="7"/>
        <end position="26"/>
    </location>
</feature>
<accession>A0A2G1VW57</accession>
<evidence type="ECO:0000256" key="8">
    <source>
        <dbReference type="ARBA" id="ARBA00023136"/>
    </source>
</evidence>
<name>A0A2G1VW57_9FLAO</name>
<feature type="transmembrane region" description="Helical" evidence="9">
    <location>
        <begin position="304"/>
        <end position="321"/>
    </location>
</feature>
<evidence type="ECO:0000256" key="3">
    <source>
        <dbReference type="ARBA" id="ARBA00022448"/>
    </source>
</evidence>
<evidence type="ECO:0000313" key="11">
    <source>
        <dbReference type="Proteomes" id="UP000229433"/>
    </source>
</evidence>
<dbReference type="Pfam" id="PF05525">
    <property type="entry name" value="Branch_AA_trans"/>
    <property type="match status" value="1"/>
</dbReference>
<reference evidence="10 11" key="1">
    <citation type="submission" date="2017-08" db="EMBL/GenBank/DDBJ databases">
        <title>The whole genome shortgun sequences of strain Leeuwenhoekiella nanhaiensis G18 from the South China Sea.</title>
        <authorList>
            <person name="Liu Q."/>
        </authorList>
    </citation>
    <scope>NUCLEOTIDE SEQUENCE [LARGE SCALE GENOMIC DNA]</scope>
    <source>
        <strain evidence="10 11">G18</strain>
    </source>
</reference>
<dbReference type="GO" id="GO:0015190">
    <property type="term" value="F:L-leucine transmembrane transporter activity"/>
    <property type="evidence" value="ECO:0007669"/>
    <property type="project" value="TreeGrafter"/>
</dbReference>
<dbReference type="GO" id="GO:0005304">
    <property type="term" value="F:L-valine transmembrane transporter activity"/>
    <property type="evidence" value="ECO:0007669"/>
    <property type="project" value="TreeGrafter"/>
</dbReference>
<feature type="transmembrane region" description="Helical" evidence="9">
    <location>
        <begin position="270"/>
        <end position="292"/>
    </location>
</feature>
<feature type="transmembrane region" description="Helical" evidence="9">
    <location>
        <begin position="38"/>
        <end position="61"/>
    </location>
</feature>
<evidence type="ECO:0000256" key="6">
    <source>
        <dbReference type="ARBA" id="ARBA00022970"/>
    </source>
</evidence>
<dbReference type="PANTHER" id="PTHR30588">
    <property type="entry name" value="BRANCHED-CHAIN AMINO ACID TRANSPORT SYSTEM 2 CARRIER PROTEIN"/>
    <property type="match status" value="1"/>
</dbReference>
<keyword evidence="8 9" id="KW-0472">Membrane</keyword>
<dbReference type="PANTHER" id="PTHR30588:SF0">
    <property type="entry name" value="BRANCHED-CHAIN AMINO ACID PERMEASE BRNQ"/>
    <property type="match status" value="1"/>
</dbReference>
<feature type="transmembrane region" description="Helical" evidence="9">
    <location>
        <begin position="327"/>
        <end position="348"/>
    </location>
</feature>
<dbReference type="GO" id="GO:0015820">
    <property type="term" value="P:L-leucine transport"/>
    <property type="evidence" value="ECO:0007669"/>
    <property type="project" value="TreeGrafter"/>
</dbReference>
<dbReference type="GO" id="GO:0015818">
    <property type="term" value="P:isoleucine transport"/>
    <property type="evidence" value="ECO:0007669"/>
    <property type="project" value="TreeGrafter"/>
</dbReference>
<keyword evidence="11" id="KW-1185">Reference proteome</keyword>
<dbReference type="InterPro" id="IPR004685">
    <property type="entry name" value="Brnchd-chn_aa_trnsp_Livcs"/>
</dbReference>
<evidence type="ECO:0000256" key="7">
    <source>
        <dbReference type="ARBA" id="ARBA00022989"/>
    </source>
</evidence>
<protein>
    <submittedName>
        <fullName evidence="10">Branched-chain amino acid transport system II carrier protein</fullName>
    </submittedName>
</protein>
<feature type="transmembrane region" description="Helical" evidence="9">
    <location>
        <begin position="360"/>
        <end position="379"/>
    </location>
</feature>
<keyword evidence="5 9" id="KW-0812">Transmembrane</keyword>
<dbReference type="NCBIfam" id="TIGR00796">
    <property type="entry name" value="livcs"/>
    <property type="match status" value="1"/>
</dbReference>
<gene>
    <name evidence="10" type="primary">brnQ</name>
    <name evidence="10" type="ORF">CJ305_01975</name>
</gene>
<dbReference type="OrthoDB" id="9783920at2"/>
<feature type="transmembrane region" description="Helical" evidence="9">
    <location>
        <begin position="184"/>
        <end position="205"/>
    </location>
</feature>
<proteinExistence type="inferred from homology"/>
<keyword evidence="7 9" id="KW-1133">Transmembrane helix</keyword>
<comment type="similarity">
    <text evidence="2">Belongs to the branched chain amino acid transporter family.</text>
</comment>
<dbReference type="AlphaFoldDB" id="A0A2G1VW57"/>
<evidence type="ECO:0000256" key="2">
    <source>
        <dbReference type="ARBA" id="ARBA00008540"/>
    </source>
</evidence>
<keyword evidence="6" id="KW-0029">Amino-acid transport</keyword>
<organism evidence="10 11">
    <name type="scientific">Leeuwenhoekiella nanhaiensis</name>
    <dbReference type="NCBI Taxonomy" id="1655491"/>
    <lineage>
        <taxon>Bacteria</taxon>
        <taxon>Pseudomonadati</taxon>
        <taxon>Bacteroidota</taxon>
        <taxon>Flavobacteriia</taxon>
        <taxon>Flavobacteriales</taxon>
        <taxon>Flavobacteriaceae</taxon>
        <taxon>Leeuwenhoekiella</taxon>
    </lineage>
</organism>
<sequence>MRFSKETLITGFAIFSLFFGAGNLILPPYLGYLAGTNWLWVSLGFCLSAVLIPLLGIFAHARLQGSMLDFGNKIHPVFSIIFCVLVYLVAITLPAPRTASVTYEMAIQPYFEVSSLTSSAVYFGLVLLFALNRSRLLNALGKYLTPLLLLILTTIICIAIFAELPPATASQLESPLTSGLLEGYQTFDAIGAIVIGAVVIISLNLVNTESHQIKRNLMIKAGSLAGLGLLTIYLGLIYVGSLYVNQTVTDSRTDLLSFLSYDTLGSGGRILLSILVSLACFTTAVGIVTGTSDFIKGLFKNSQRAYIITAILASALGVLIGQTGVAYIIAVAVPALSFIYPLVIVLILLNLFSDRFVSSLIFRLVALVTIVFSIPDFLVSFNAENYQGRFSWIPFSDYGVGWILPVVITFIIGKIIEHFIDESKTSKPEN</sequence>
<evidence type="ECO:0000256" key="4">
    <source>
        <dbReference type="ARBA" id="ARBA00022475"/>
    </source>
</evidence>
<comment type="subcellular location">
    <subcellularLocation>
        <location evidence="1">Cell membrane</location>
        <topology evidence="1">Multi-pass membrane protein</topology>
    </subcellularLocation>
</comment>
<feature type="transmembrane region" description="Helical" evidence="9">
    <location>
        <begin position="217"/>
        <end position="239"/>
    </location>
</feature>
<evidence type="ECO:0000256" key="9">
    <source>
        <dbReference type="SAM" id="Phobius"/>
    </source>
</evidence>
<dbReference type="Proteomes" id="UP000229433">
    <property type="component" value="Unassembled WGS sequence"/>
</dbReference>
<keyword evidence="4" id="KW-1003">Cell membrane</keyword>
<feature type="transmembrane region" description="Helical" evidence="9">
    <location>
        <begin position="399"/>
        <end position="420"/>
    </location>
</feature>
<dbReference type="EMBL" id="NQXA01000001">
    <property type="protein sequence ID" value="PHQ31016.1"/>
    <property type="molecule type" value="Genomic_DNA"/>
</dbReference>
<evidence type="ECO:0000256" key="1">
    <source>
        <dbReference type="ARBA" id="ARBA00004651"/>
    </source>
</evidence>
<dbReference type="RefSeq" id="WP_099644555.1">
    <property type="nucleotide sequence ID" value="NZ_KZ319287.1"/>
</dbReference>
<comment type="caution">
    <text evidence="10">The sequence shown here is derived from an EMBL/GenBank/DDBJ whole genome shotgun (WGS) entry which is preliminary data.</text>
</comment>
<keyword evidence="3" id="KW-0813">Transport</keyword>
<evidence type="ECO:0000313" key="10">
    <source>
        <dbReference type="EMBL" id="PHQ31016.1"/>
    </source>
</evidence>
<feature type="transmembrane region" description="Helical" evidence="9">
    <location>
        <begin position="113"/>
        <end position="131"/>
    </location>
</feature>
<dbReference type="GO" id="GO:0015188">
    <property type="term" value="F:L-isoleucine transmembrane transporter activity"/>
    <property type="evidence" value="ECO:0007669"/>
    <property type="project" value="TreeGrafter"/>
</dbReference>
<dbReference type="GO" id="GO:0005886">
    <property type="term" value="C:plasma membrane"/>
    <property type="evidence" value="ECO:0007669"/>
    <property type="project" value="UniProtKB-SubCell"/>
</dbReference>